<dbReference type="STRING" id="584787.GCA_001247655_01867"/>
<evidence type="ECO:0000313" key="1">
    <source>
        <dbReference type="EMBL" id="ROQ30588.1"/>
    </source>
</evidence>
<dbReference type="EMBL" id="RJUL01000001">
    <property type="protein sequence ID" value="ROQ30588.1"/>
    <property type="molecule type" value="Genomic_DNA"/>
</dbReference>
<name>A0A3N1PRE9_9GAMM</name>
<dbReference type="OrthoDB" id="6387849at2"/>
<dbReference type="AlphaFoldDB" id="A0A3N1PRE9"/>
<gene>
    <name evidence="1" type="ORF">EDC28_101274</name>
</gene>
<proteinExistence type="predicted"/>
<protein>
    <submittedName>
        <fullName evidence="1">Uncharacterized protein</fullName>
    </submittedName>
</protein>
<keyword evidence="2" id="KW-1185">Reference proteome</keyword>
<dbReference type="RefSeq" id="WP_083445757.1">
    <property type="nucleotide sequence ID" value="NZ_JBLXAC010000002.1"/>
</dbReference>
<comment type="caution">
    <text evidence="1">The sequence shown here is derived from an EMBL/GenBank/DDBJ whole genome shotgun (WGS) entry which is preliminary data.</text>
</comment>
<sequence>MDFSNLNKKTAKSFNDQKALIKKVMAGRTVPCPVCKGPLVLHPPGSANPGIRCAKGCTDIALEFD</sequence>
<evidence type="ECO:0000313" key="2">
    <source>
        <dbReference type="Proteomes" id="UP000268033"/>
    </source>
</evidence>
<organism evidence="1 2">
    <name type="scientific">Gallaecimonas pentaromativorans</name>
    <dbReference type="NCBI Taxonomy" id="584787"/>
    <lineage>
        <taxon>Bacteria</taxon>
        <taxon>Pseudomonadati</taxon>
        <taxon>Pseudomonadota</taxon>
        <taxon>Gammaproteobacteria</taxon>
        <taxon>Enterobacterales</taxon>
        <taxon>Gallaecimonadaceae</taxon>
        <taxon>Gallaecimonas</taxon>
    </lineage>
</organism>
<dbReference type="Proteomes" id="UP000268033">
    <property type="component" value="Unassembled WGS sequence"/>
</dbReference>
<reference evidence="1 2" key="1">
    <citation type="submission" date="2018-11" db="EMBL/GenBank/DDBJ databases">
        <title>Genomic Encyclopedia of Type Strains, Phase IV (KMG-IV): sequencing the most valuable type-strain genomes for metagenomic binning, comparative biology and taxonomic classification.</title>
        <authorList>
            <person name="Goeker M."/>
        </authorList>
    </citation>
    <scope>NUCLEOTIDE SEQUENCE [LARGE SCALE GENOMIC DNA]</scope>
    <source>
        <strain evidence="1 2">DSM 21945</strain>
    </source>
</reference>
<accession>A0A3N1PRE9</accession>